<dbReference type="InterPro" id="IPR052180">
    <property type="entry name" value="NhaC_Na-H+_Antiporter"/>
</dbReference>
<evidence type="ECO:0000256" key="7">
    <source>
        <dbReference type="ARBA" id="ARBA00023136"/>
    </source>
</evidence>
<feature type="region of interest" description="Disordered" evidence="9">
    <location>
        <begin position="401"/>
        <end position="423"/>
    </location>
</feature>
<reference evidence="12 13" key="1">
    <citation type="submission" date="2021-01" db="EMBL/GenBank/DDBJ databases">
        <title>Whole genome shotgun sequence of Catellatospora coxensis NBRC 107359.</title>
        <authorList>
            <person name="Komaki H."/>
            <person name="Tamura T."/>
        </authorList>
    </citation>
    <scope>NUCLEOTIDE SEQUENCE [LARGE SCALE GENOMIC DNA]</scope>
    <source>
        <strain evidence="12 13">NBRC 107359</strain>
    </source>
</reference>
<feature type="transmembrane region" description="Helical" evidence="10">
    <location>
        <begin position="185"/>
        <end position="207"/>
    </location>
</feature>
<dbReference type="GO" id="GO:0005886">
    <property type="term" value="C:plasma membrane"/>
    <property type="evidence" value="ECO:0007669"/>
    <property type="project" value="UniProtKB-SubCell"/>
</dbReference>
<keyword evidence="13" id="KW-1185">Reference proteome</keyword>
<keyword evidence="6 10" id="KW-1133">Transmembrane helix</keyword>
<gene>
    <name evidence="12" type="ORF">Cco03nite_31430</name>
</gene>
<feature type="transmembrane region" description="Helical" evidence="10">
    <location>
        <begin position="252"/>
        <end position="272"/>
    </location>
</feature>
<comment type="similarity">
    <text evidence="8">Belongs to the NhaC Na(+)/H(+) (TC 2.A.35) antiporter family.</text>
</comment>
<dbReference type="Proteomes" id="UP000630887">
    <property type="component" value="Unassembled WGS sequence"/>
</dbReference>
<evidence type="ECO:0000256" key="9">
    <source>
        <dbReference type="SAM" id="MobiDB-lite"/>
    </source>
</evidence>
<dbReference type="AlphaFoldDB" id="A0A8J3KPU7"/>
<comment type="subcellular location">
    <subcellularLocation>
        <location evidence="1">Cell membrane</location>
        <topology evidence="1">Multi-pass membrane protein</topology>
    </subcellularLocation>
</comment>
<keyword evidence="4" id="KW-1003">Cell membrane</keyword>
<keyword evidence="2" id="KW-0813">Transport</keyword>
<dbReference type="PANTHER" id="PTHR33451">
    <property type="entry name" value="MALATE-2H(+)/NA(+)-LACTATE ANTIPORTER"/>
    <property type="match status" value="1"/>
</dbReference>
<evidence type="ECO:0000256" key="1">
    <source>
        <dbReference type="ARBA" id="ARBA00004651"/>
    </source>
</evidence>
<evidence type="ECO:0000256" key="3">
    <source>
        <dbReference type="ARBA" id="ARBA00022449"/>
    </source>
</evidence>
<evidence type="ECO:0000256" key="6">
    <source>
        <dbReference type="ARBA" id="ARBA00022989"/>
    </source>
</evidence>
<comment type="caution">
    <text evidence="12">The sequence shown here is derived from an EMBL/GenBank/DDBJ whole genome shotgun (WGS) entry which is preliminary data.</text>
</comment>
<evidence type="ECO:0000256" key="10">
    <source>
        <dbReference type="SAM" id="Phobius"/>
    </source>
</evidence>
<feature type="compositionally biased region" description="Gly residues" evidence="9">
    <location>
        <begin position="414"/>
        <end position="423"/>
    </location>
</feature>
<evidence type="ECO:0000256" key="5">
    <source>
        <dbReference type="ARBA" id="ARBA00022692"/>
    </source>
</evidence>
<evidence type="ECO:0000256" key="2">
    <source>
        <dbReference type="ARBA" id="ARBA00022448"/>
    </source>
</evidence>
<name>A0A8J3KPU7_9ACTN</name>
<keyword evidence="7 10" id="KW-0472">Membrane</keyword>
<feature type="transmembrane region" description="Helical" evidence="10">
    <location>
        <begin position="120"/>
        <end position="140"/>
    </location>
</feature>
<evidence type="ECO:0000313" key="13">
    <source>
        <dbReference type="Proteomes" id="UP000630887"/>
    </source>
</evidence>
<keyword evidence="3" id="KW-0050">Antiport</keyword>
<feature type="domain" description="Na+/H+ antiporter NhaC-like C-terminal" evidence="11">
    <location>
        <begin position="86"/>
        <end position="395"/>
    </location>
</feature>
<dbReference type="Pfam" id="PF03553">
    <property type="entry name" value="Na_H_antiporter"/>
    <property type="match status" value="1"/>
</dbReference>
<feature type="transmembrane region" description="Helical" evidence="10">
    <location>
        <begin position="33"/>
        <end position="51"/>
    </location>
</feature>
<protein>
    <submittedName>
        <fullName evidence="12">Na+/H+ antiporter NhaC</fullName>
    </submittedName>
</protein>
<evidence type="ECO:0000313" key="12">
    <source>
        <dbReference type="EMBL" id="GIG06443.1"/>
    </source>
</evidence>
<sequence>MFILLAVGALIGTWNMAGTIPTVVDYGIRLVSPAWFFFTATLVCALVGMVTGSSWTTAGTLGVAFVGMATVMGLSTAAAAGAVICGAYFGDKMTPLSETTILVPKLVGRGLTVGEHIRNMAWTAVPALGVSLVLFLIIGLRTRPETAASTAAAEEALERAYNVSVVCLLPLVLLVWFAARRVPPFLAILGSALFAGLLAPFTQPAAVRAFVDDPSLGPVATAAKAIFEAMAIGFVSNTGAPKVDQLFSRGGMASMLTTVWLILGALSFAAIMEHAGFLQRLLAPIVARARSRGALIMSVNASGVGLNAIAGDQYVADVLPARMFRDEFARRGLAPQVLSRAVEDSGTVTSVLVPWNTCGAYISGVLGVPTVAYLPYCFFNILSPLLDIAYGYLGFKTPGVPPEPVPTAGQPAPTGGGHDGPDD</sequence>
<evidence type="ECO:0000256" key="8">
    <source>
        <dbReference type="ARBA" id="ARBA00038435"/>
    </source>
</evidence>
<feature type="transmembrane region" description="Helical" evidence="10">
    <location>
        <begin position="160"/>
        <end position="179"/>
    </location>
</feature>
<evidence type="ECO:0000256" key="4">
    <source>
        <dbReference type="ARBA" id="ARBA00022475"/>
    </source>
</evidence>
<dbReference type="EMBL" id="BONI01000023">
    <property type="protein sequence ID" value="GIG06443.1"/>
    <property type="molecule type" value="Genomic_DNA"/>
</dbReference>
<dbReference type="InterPro" id="IPR018461">
    <property type="entry name" value="Na/H_Antiport_NhaC-like_C"/>
</dbReference>
<accession>A0A8J3KPU7</accession>
<dbReference type="GO" id="GO:0015297">
    <property type="term" value="F:antiporter activity"/>
    <property type="evidence" value="ECO:0007669"/>
    <property type="project" value="UniProtKB-KW"/>
</dbReference>
<feature type="transmembrane region" description="Helical" evidence="10">
    <location>
        <begin position="63"/>
        <end position="89"/>
    </location>
</feature>
<evidence type="ECO:0000259" key="11">
    <source>
        <dbReference type="Pfam" id="PF03553"/>
    </source>
</evidence>
<organism evidence="12 13">
    <name type="scientific">Catellatospora coxensis</name>
    <dbReference type="NCBI Taxonomy" id="310354"/>
    <lineage>
        <taxon>Bacteria</taxon>
        <taxon>Bacillati</taxon>
        <taxon>Actinomycetota</taxon>
        <taxon>Actinomycetes</taxon>
        <taxon>Micromonosporales</taxon>
        <taxon>Micromonosporaceae</taxon>
        <taxon>Catellatospora</taxon>
    </lineage>
</organism>
<dbReference type="PANTHER" id="PTHR33451:SF3">
    <property type="entry name" value="MALATE-2H(+)_NA(+)-LACTATE ANTIPORTER"/>
    <property type="match status" value="1"/>
</dbReference>
<proteinExistence type="inferred from homology"/>
<keyword evidence="5 10" id="KW-0812">Transmembrane</keyword>